<gene>
    <name evidence="1" type="ORF">Q4Q40_22445</name>
</gene>
<dbReference type="Proteomes" id="UP001176806">
    <property type="component" value="Unassembled WGS sequence"/>
</dbReference>
<dbReference type="EMBL" id="JAUOEL010000010">
    <property type="protein sequence ID" value="MDO5976969.1"/>
    <property type="molecule type" value="Genomic_DNA"/>
</dbReference>
<accession>A0ABT8WUZ6</accession>
<proteinExistence type="predicted"/>
<evidence type="ECO:0000313" key="2">
    <source>
        <dbReference type="Proteomes" id="UP001176806"/>
    </source>
</evidence>
<sequence length="124" mass="14448">MENITYLLNLGFFYCAIIPSEKKCYLLNVENSNHSDVQSFLNGEEIDFSKYKSIQLPYDKYESWTSYLESQNPVTYYAEKDLSEEAYFDRLTLKKHADGLLVAVKDPKKQKVKVFRKNVLLGQG</sequence>
<keyword evidence="2" id="KW-1185">Reference proteome</keyword>
<protein>
    <submittedName>
        <fullName evidence="1">Uncharacterized protein</fullName>
    </submittedName>
</protein>
<organism evidence="1 2">
    <name type="scientific">Flavivirga jejuensis</name>
    <dbReference type="NCBI Taxonomy" id="870487"/>
    <lineage>
        <taxon>Bacteria</taxon>
        <taxon>Pseudomonadati</taxon>
        <taxon>Bacteroidota</taxon>
        <taxon>Flavobacteriia</taxon>
        <taxon>Flavobacteriales</taxon>
        <taxon>Flavobacteriaceae</taxon>
        <taxon>Flavivirga</taxon>
    </lineage>
</organism>
<name>A0ABT8WUZ6_9FLAO</name>
<reference evidence="1" key="1">
    <citation type="submission" date="2023-07" db="EMBL/GenBank/DDBJ databases">
        <title>Two novel species in the genus Flavivirga.</title>
        <authorList>
            <person name="Kwon K."/>
        </authorList>
    </citation>
    <scope>NUCLEOTIDE SEQUENCE</scope>
    <source>
        <strain evidence="1">KACC 14158</strain>
    </source>
</reference>
<evidence type="ECO:0000313" key="1">
    <source>
        <dbReference type="EMBL" id="MDO5976969.1"/>
    </source>
</evidence>
<dbReference type="RefSeq" id="WP_303304304.1">
    <property type="nucleotide sequence ID" value="NZ_BAABDA010000060.1"/>
</dbReference>
<comment type="caution">
    <text evidence="1">The sequence shown here is derived from an EMBL/GenBank/DDBJ whole genome shotgun (WGS) entry which is preliminary data.</text>
</comment>